<protein>
    <recommendedName>
        <fullName evidence="7">Carboxylic ester hydrolase</fullName>
        <ecNumber evidence="7">3.1.1.-</ecNumber>
    </recommendedName>
</protein>
<keyword evidence="11" id="KW-1185">Reference proteome</keyword>
<keyword evidence="8" id="KW-1133">Transmembrane helix</keyword>
<dbReference type="InterPro" id="IPR002018">
    <property type="entry name" value="CarbesteraseB"/>
</dbReference>
<evidence type="ECO:0000256" key="5">
    <source>
        <dbReference type="ARBA" id="ARBA00023157"/>
    </source>
</evidence>
<keyword evidence="6" id="KW-0325">Glycoprotein</keyword>
<dbReference type="PROSITE" id="PS00941">
    <property type="entry name" value="CARBOXYLESTERASE_B_2"/>
    <property type="match status" value="1"/>
</dbReference>
<gene>
    <name evidence="10" type="ORF">QE152_g22940</name>
</gene>
<comment type="caution">
    <text evidence="10">The sequence shown here is derived from an EMBL/GenBank/DDBJ whole genome shotgun (WGS) entry which is preliminary data.</text>
</comment>
<dbReference type="PROSITE" id="PS00122">
    <property type="entry name" value="CARBOXYLESTERASE_B_1"/>
    <property type="match status" value="1"/>
</dbReference>
<evidence type="ECO:0000256" key="4">
    <source>
        <dbReference type="ARBA" id="ARBA00022801"/>
    </source>
</evidence>
<evidence type="ECO:0000313" key="10">
    <source>
        <dbReference type="EMBL" id="KAK9718984.1"/>
    </source>
</evidence>
<feature type="chain" id="PRO_5043097489" description="Carboxylic ester hydrolase" evidence="7">
    <location>
        <begin position="18"/>
        <end position="604"/>
    </location>
</feature>
<proteinExistence type="inferred from homology"/>
<evidence type="ECO:0000256" key="2">
    <source>
        <dbReference type="ARBA" id="ARBA00022487"/>
    </source>
</evidence>
<evidence type="ECO:0000259" key="9">
    <source>
        <dbReference type="Pfam" id="PF00135"/>
    </source>
</evidence>
<dbReference type="InterPro" id="IPR029058">
    <property type="entry name" value="AB_hydrolase_fold"/>
</dbReference>
<dbReference type="Pfam" id="PF00135">
    <property type="entry name" value="COesterase"/>
    <property type="match status" value="1"/>
</dbReference>
<dbReference type="Gene3D" id="3.40.50.1820">
    <property type="entry name" value="alpha/beta hydrolase"/>
    <property type="match status" value="1"/>
</dbReference>
<dbReference type="Proteomes" id="UP001458880">
    <property type="component" value="Unassembled WGS sequence"/>
</dbReference>
<reference evidence="10 11" key="1">
    <citation type="journal article" date="2024" name="BMC Genomics">
        <title>De novo assembly and annotation of Popillia japonica's genome with initial clues to its potential as an invasive pest.</title>
        <authorList>
            <person name="Cucini C."/>
            <person name="Boschi S."/>
            <person name="Funari R."/>
            <person name="Cardaioli E."/>
            <person name="Iannotti N."/>
            <person name="Marturano G."/>
            <person name="Paoli F."/>
            <person name="Bruttini M."/>
            <person name="Carapelli A."/>
            <person name="Frati F."/>
            <person name="Nardi F."/>
        </authorList>
    </citation>
    <scope>NUCLEOTIDE SEQUENCE [LARGE SCALE GENOMIC DNA]</scope>
    <source>
        <strain evidence="10">DMR45628</strain>
    </source>
</reference>
<accession>A0AAW1KJ80</accession>
<dbReference type="PANTHER" id="PTHR43903">
    <property type="entry name" value="NEUROLIGIN"/>
    <property type="match status" value="1"/>
</dbReference>
<evidence type="ECO:0000313" key="11">
    <source>
        <dbReference type="Proteomes" id="UP001458880"/>
    </source>
</evidence>
<keyword evidence="3 7" id="KW-0732">Signal</keyword>
<feature type="domain" description="Carboxylesterase type B" evidence="9">
    <location>
        <begin position="24"/>
        <end position="520"/>
    </location>
</feature>
<evidence type="ECO:0000256" key="1">
    <source>
        <dbReference type="ARBA" id="ARBA00005964"/>
    </source>
</evidence>
<evidence type="ECO:0000256" key="3">
    <source>
        <dbReference type="ARBA" id="ARBA00022729"/>
    </source>
</evidence>
<feature type="transmembrane region" description="Helical" evidence="8">
    <location>
        <begin position="567"/>
        <end position="589"/>
    </location>
</feature>
<dbReference type="EC" id="3.1.1.-" evidence="7"/>
<name>A0AAW1KJ80_POPJA</name>
<keyword evidence="2" id="KW-0719">Serine esterase</keyword>
<keyword evidence="8" id="KW-0472">Membrane</keyword>
<dbReference type="InterPro" id="IPR019826">
    <property type="entry name" value="Carboxylesterase_B_AS"/>
</dbReference>
<dbReference type="SUPFAM" id="SSF53474">
    <property type="entry name" value="alpha/beta-Hydrolases"/>
    <property type="match status" value="1"/>
</dbReference>
<keyword evidence="4 7" id="KW-0378">Hydrolase</keyword>
<dbReference type="InterPro" id="IPR051093">
    <property type="entry name" value="Neuroligin/BSAL"/>
</dbReference>
<feature type="signal peptide" evidence="7">
    <location>
        <begin position="1"/>
        <end position="17"/>
    </location>
</feature>
<comment type="similarity">
    <text evidence="1 7">Belongs to the type-B carboxylesterase/lipase family.</text>
</comment>
<dbReference type="InterPro" id="IPR019819">
    <property type="entry name" value="Carboxylesterase_B_CS"/>
</dbReference>
<dbReference type="GO" id="GO:0052689">
    <property type="term" value="F:carboxylic ester hydrolase activity"/>
    <property type="evidence" value="ECO:0007669"/>
    <property type="project" value="UniProtKB-KW"/>
</dbReference>
<dbReference type="EMBL" id="JASPKY010000224">
    <property type="protein sequence ID" value="KAK9718984.1"/>
    <property type="molecule type" value="Genomic_DNA"/>
</dbReference>
<evidence type="ECO:0000256" key="7">
    <source>
        <dbReference type="RuleBase" id="RU361235"/>
    </source>
</evidence>
<keyword evidence="8" id="KW-0812">Transmembrane</keyword>
<sequence>MFYTLTILLIRLSLISAQYSERRPTVRLEQGLLTGFKITGETFRIDAFFGVPYAAPPINNLRFTPPQKHLGWNGTLDASNHPPPCPQLPMLENQNEDCLYLNIWAPEYWHRYIPKPVVIFFEGSDFSSSNRIPVSGQDLAMEDIVVVTVNYRLNIFGFFCLGTSDARGNLGLLDQYLAILWVKQNIGSFGGNPEKITLFGYSAGAASAVLHLTSPRTNGLFQRVILSSGSPTSPWHISNNTVGASRRFAAMLKCNSEEARAVLKCMRGKSTYEIMQTYQDYLKITDFESFLPVVDDFLAESDRYLPNNPIKSLKDGTYTQIPIMAGVSKIVSHSESKRWIALAEQGYLQLKQYIERVKLPEIMRRYNLDGFNQIEVTDLLRWKYITPGQTNANMLLKLLHRLEFDSKIEAPHYSFLNHLESTYIEPIYAYDFENFNLDLNTTDLTITADLILLFGPLLLNQITRRQFTPNELALSKSFKEKIKNFVNSGNPTPQKVDNWRRYVLNDYYVEYINETTLDMEGEILARNRRVSFWTQLLPRVAQMGNSFKNIYSKELLSPDPAASFRHAMYTLIGLVIALLVLLAICIFLLKKSYKERERHLHMIY</sequence>
<dbReference type="AlphaFoldDB" id="A0AAW1KJ80"/>
<evidence type="ECO:0000256" key="6">
    <source>
        <dbReference type="ARBA" id="ARBA00023180"/>
    </source>
</evidence>
<organism evidence="10 11">
    <name type="scientific">Popillia japonica</name>
    <name type="common">Japanese beetle</name>
    <dbReference type="NCBI Taxonomy" id="7064"/>
    <lineage>
        <taxon>Eukaryota</taxon>
        <taxon>Metazoa</taxon>
        <taxon>Ecdysozoa</taxon>
        <taxon>Arthropoda</taxon>
        <taxon>Hexapoda</taxon>
        <taxon>Insecta</taxon>
        <taxon>Pterygota</taxon>
        <taxon>Neoptera</taxon>
        <taxon>Endopterygota</taxon>
        <taxon>Coleoptera</taxon>
        <taxon>Polyphaga</taxon>
        <taxon>Scarabaeiformia</taxon>
        <taxon>Scarabaeidae</taxon>
        <taxon>Rutelinae</taxon>
        <taxon>Popillia</taxon>
    </lineage>
</organism>
<keyword evidence="5" id="KW-1015">Disulfide bond</keyword>
<evidence type="ECO:0000256" key="8">
    <source>
        <dbReference type="SAM" id="Phobius"/>
    </source>
</evidence>